<gene>
    <name evidence="1" type="ORF">MNBD_GAMMA12-2480</name>
</gene>
<accession>A0A3B0Z8Q5</accession>
<proteinExistence type="predicted"/>
<protein>
    <submittedName>
        <fullName evidence="1">Uncharacterized protein</fullName>
    </submittedName>
</protein>
<name>A0A3B0Z8Q5_9ZZZZ</name>
<dbReference type="AlphaFoldDB" id="A0A3B0Z8Q5"/>
<reference evidence="1" key="1">
    <citation type="submission" date="2018-06" db="EMBL/GenBank/DDBJ databases">
        <authorList>
            <person name="Zhirakovskaya E."/>
        </authorList>
    </citation>
    <scope>NUCLEOTIDE SEQUENCE</scope>
</reference>
<dbReference type="EMBL" id="UOFL01000117">
    <property type="protein sequence ID" value="VAW77076.1"/>
    <property type="molecule type" value="Genomic_DNA"/>
</dbReference>
<sequence length="204" mass="23138">MATVGQPTASCKNYNVELVHFFSDGTAAEGADYILTHPKGTRKGKIGADGTAFEKEIPEGKITVKYTQTEEMRKLKLKAHELKRKLDEFISQLKPTVEKNRKLLQENKLWDTNKLLTADFLSCSGQSKSVDPAKMIGEYEKSDEFFISFYNSFIKFDIGGIQRQLVILYDTGDIEREALDVIYIRIQLLSKNKKSKEIFIAAAK</sequence>
<organism evidence="1">
    <name type="scientific">hydrothermal vent metagenome</name>
    <dbReference type="NCBI Taxonomy" id="652676"/>
    <lineage>
        <taxon>unclassified sequences</taxon>
        <taxon>metagenomes</taxon>
        <taxon>ecological metagenomes</taxon>
    </lineage>
</organism>
<evidence type="ECO:0000313" key="1">
    <source>
        <dbReference type="EMBL" id="VAW77076.1"/>
    </source>
</evidence>